<dbReference type="InterPro" id="IPR045632">
    <property type="entry name" value="DUF6314"/>
</dbReference>
<dbReference type="Pfam" id="PF19834">
    <property type="entry name" value="DUF6314"/>
    <property type="match status" value="1"/>
</dbReference>
<evidence type="ECO:0000259" key="1">
    <source>
        <dbReference type="Pfam" id="PF19834"/>
    </source>
</evidence>
<feature type="domain" description="DUF6314" evidence="1">
    <location>
        <begin position="10"/>
        <end position="139"/>
    </location>
</feature>
<dbReference type="Proteomes" id="UP000199379">
    <property type="component" value="Unassembled WGS sequence"/>
</dbReference>
<dbReference type="EMBL" id="FNYD01000003">
    <property type="protein sequence ID" value="SEI99531.1"/>
    <property type="molecule type" value="Genomic_DNA"/>
</dbReference>
<evidence type="ECO:0000313" key="2">
    <source>
        <dbReference type="EMBL" id="SEI99531.1"/>
    </source>
</evidence>
<sequence length="141" mass="16361">MTLPDEIADFEGRWQLARRIEDFRVGQVLEGRGTAILRPDADGHVYDEHLTLQVPGQAPMTATRRYLWRQEAGRIAIRFDDGRPFHVLALGQVRTSNHHDCPPDSYAAEYDFTDWPSWRVTWTVKGPRKSYVLHSRFRRAG</sequence>
<gene>
    <name evidence="2" type="ORF">SAMN05444007_10392</name>
</gene>
<dbReference type="AlphaFoldDB" id="A0A1H6V4S2"/>
<dbReference type="OrthoDB" id="7351979at2"/>
<organism evidence="2 3">
    <name type="scientific">Cribrihabitans marinus</name>
    <dbReference type="NCBI Taxonomy" id="1227549"/>
    <lineage>
        <taxon>Bacteria</taxon>
        <taxon>Pseudomonadati</taxon>
        <taxon>Pseudomonadota</taxon>
        <taxon>Alphaproteobacteria</taxon>
        <taxon>Rhodobacterales</taxon>
        <taxon>Paracoccaceae</taxon>
        <taxon>Cribrihabitans</taxon>
    </lineage>
</organism>
<dbReference type="RefSeq" id="WP_092363287.1">
    <property type="nucleotide sequence ID" value="NZ_BMGV01000003.1"/>
</dbReference>
<proteinExistence type="predicted"/>
<keyword evidence="3" id="KW-1185">Reference proteome</keyword>
<reference evidence="2 3" key="1">
    <citation type="submission" date="2016-10" db="EMBL/GenBank/DDBJ databases">
        <authorList>
            <person name="de Groot N.N."/>
        </authorList>
    </citation>
    <scope>NUCLEOTIDE SEQUENCE [LARGE SCALE GENOMIC DNA]</scope>
    <source>
        <strain evidence="2 3">DSM 29340</strain>
    </source>
</reference>
<name>A0A1H6V4S2_9RHOB</name>
<accession>A0A1H6V4S2</accession>
<evidence type="ECO:0000313" key="3">
    <source>
        <dbReference type="Proteomes" id="UP000199379"/>
    </source>
</evidence>
<dbReference type="STRING" id="1227549.SAMN05444007_10392"/>
<protein>
    <recommendedName>
        <fullName evidence="1">DUF6314 domain-containing protein</fullName>
    </recommendedName>
</protein>